<feature type="non-terminal residue" evidence="3">
    <location>
        <position position="137"/>
    </location>
</feature>
<dbReference type="NCBIfam" id="TIGR00756">
    <property type="entry name" value="PPR"/>
    <property type="match status" value="1"/>
</dbReference>
<feature type="repeat" description="PPR" evidence="2">
    <location>
        <begin position="8"/>
        <end position="42"/>
    </location>
</feature>
<protein>
    <submittedName>
        <fullName evidence="3">Pentatricopeptide repeat-containing protein</fullName>
    </submittedName>
</protein>
<organism evidence="3 4">
    <name type="scientific">Mucuna pruriens</name>
    <name type="common">Velvet bean</name>
    <name type="synonym">Dolichos pruriens</name>
    <dbReference type="NCBI Taxonomy" id="157652"/>
    <lineage>
        <taxon>Eukaryota</taxon>
        <taxon>Viridiplantae</taxon>
        <taxon>Streptophyta</taxon>
        <taxon>Embryophyta</taxon>
        <taxon>Tracheophyta</taxon>
        <taxon>Spermatophyta</taxon>
        <taxon>Magnoliopsida</taxon>
        <taxon>eudicotyledons</taxon>
        <taxon>Gunneridae</taxon>
        <taxon>Pentapetalae</taxon>
        <taxon>rosids</taxon>
        <taxon>fabids</taxon>
        <taxon>Fabales</taxon>
        <taxon>Fabaceae</taxon>
        <taxon>Papilionoideae</taxon>
        <taxon>50 kb inversion clade</taxon>
        <taxon>NPAAA clade</taxon>
        <taxon>indigoferoid/millettioid clade</taxon>
        <taxon>Phaseoleae</taxon>
        <taxon>Mucuna</taxon>
    </lineage>
</organism>
<keyword evidence="4" id="KW-1185">Reference proteome</keyword>
<keyword evidence="1" id="KW-0677">Repeat</keyword>
<proteinExistence type="predicted"/>
<evidence type="ECO:0000313" key="3">
    <source>
        <dbReference type="EMBL" id="RDX62520.1"/>
    </source>
</evidence>
<dbReference type="EMBL" id="QJKJ01015450">
    <property type="protein sequence ID" value="RDX62520.1"/>
    <property type="molecule type" value="Genomic_DNA"/>
</dbReference>
<dbReference type="PROSITE" id="PS51375">
    <property type="entry name" value="PPR"/>
    <property type="match status" value="1"/>
</dbReference>
<name>A0A371E8Z8_MUCPR</name>
<dbReference type="Pfam" id="PF01535">
    <property type="entry name" value="PPR"/>
    <property type="match status" value="2"/>
</dbReference>
<accession>A0A371E8Z8</accession>
<dbReference type="AlphaFoldDB" id="A0A371E8Z8"/>
<sequence>MLVRLRGFLVTFNAMIDGYVKVGCVGLARNFFYEMRERNVVSWTSSGFWYCGNGDVENARLMFDLMPNKVTVVCVLPTMTNLDLGFFQMKKLDRLVCVGIALVNMYAKCDENLKEKLVMKEITKKKMTCWNVLIFYY</sequence>
<dbReference type="Gene3D" id="1.25.40.10">
    <property type="entry name" value="Tetratricopeptide repeat domain"/>
    <property type="match status" value="1"/>
</dbReference>
<dbReference type="Proteomes" id="UP000257109">
    <property type="component" value="Unassembled WGS sequence"/>
</dbReference>
<dbReference type="InterPro" id="IPR002885">
    <property type="entry name" value="PPR_rpt"/>
</dbReference>
<dbReference type="InterPro" id="IPR046960">
    <property type="entry name" value="PPR_At4g14850-like_plant"/>
</dbReference>
<dbReference type="GO" id="GO:0003723">
    <property type="term" value="F:RNA binding"/>
    <property type="evidence" value="ECO:0007669"/>
    <property type="project" value="InterPro"/>
</dbReference>
<gene>
    <name evidence="3" type="primary">PCMP-E9</name>
    <name evidence="3" type="ORF">CR513_59141</name>
</gene>
<dbReference type="GO" id="GO:0009451">
    <property type="term" value="P:RNA modification"/>
    <property type="evidence" value="ECO:0007669"/>
    <property type="project" value="InterPro"/>
</dbReference>
<evidence type="ECO:0000313" key="4">
    <source>
        <dbReference type="Proteomes" id="UP000257109"/>
    </source>
</evidence>
<comment type="caution">
    <text evidence="3">The sequence shown here is derived from an EMBL/GenBank/DDBJ whole genome shotgun (WGS) entry which is preliminary data.</text>
</comment>
<evidence type="ECO:0000256" key="2">
    <source>
        <dbReference type="PROSITE-ProRule" id="PRU00708"/>
    </source>
</evidence>
<dbReference type="PANTHER" id="PTHR47926">
    <property type="entry name" value="PENTATRICOPEPTIDE REPEAT-CONTAINING PROTEIN"/>
    <property type="match status" value="1"/>
</dbReference>
<reference evidence="3" key="1">
    <citation type="submission" date="2018-05" db="EMBL/GenBank/DDBJ databases">
        <title>Draft genome of Mucuna pruriens seed.</title>
        <authorList>
            <person name="Nnadi N.E."/>
            <person name="Vos R."/>
            <person name="Hasami M.H."/>
            <person name="Devisetty U.K."/>
            <person name="Aguiy J.C."/>
        </authorList>
    </citation>
    <scope>NUCLEOTIDE SEQUENCE [LARGE SCALE GENOMIC DNA]</scope>
    <source>
        <strain evidence="3">JCA_2017</strain>
    </source>
</reference>
<evidence type="ECO:0000256" key="1">
    <source>
        <dbReference type="ARBA" id="ARBA00022737"/>
    </source>
</evidence>
<dbReference type="OrthoDB" id="185373at2759"/>
<dbReference type="InterPro" id="IPR011990">
    <property type="entry name" value="TPR-like_helical_dom_sf"/>
</dbReference>
<dbReference type="STRING" id="157652.A0A371E8Z8"/>